<dbReference type="InterPro" id="IPR030513">
    <property type="entry name" value="Dehydrin_CS"/>
</dbReference>
<dbReference type="GO" id="GO:0009414">
    <property type="term" value="P:response to water deprivation"/>
    <property type="evidence" value="ECO:0007669"/>
    <property type="project" value="TreeGrafter"/>
</dbReference>
<dbReference type="GO" id="GO:0005829">
    <property type="term" value="C:cytosol"/>
    <property type="evidence" value="ECO:0007669"/>
    <property type="project" value="TreeGrafter"/>
</dbReference>
<dbReference type="Pfam" id="PF00257">
    <property type="entry name" value="Dehydrin"/>
    <property type="match status" value="1"/>
</dbReference>
<dbReference type="OrthoDB" id="1166395at2759"/>
<dbReference type="PROSITE" id="PS00823">
    <property type="entry name" value="DEHYDRIN_2"/>
    <property type="match status" value="1"/>
</dbReference>
<proteinExistence type="inferred from homology"/>
<feature type="compositionally biased region" description="Basic and acidic residues" evidence="3">
    <location>
        <begin position="167"/>
        <end position="184"/>
    </location>
</feature>
<feature type="region of interest" description="Disordered" evidence="3">
    <location>
        <begin position="86"/>
        <end position="190"/>
    </location>
</feature>
<gene>
    <name evidence="4" type="ORF">CCAM_LOCUS41670</name>
</gene>
<organism evidence="4 5">
    <name type="scientific">Cuscuta campestris</name>
    <dbReference type="NCBI Taxonomy" id="132261"/>
    <lineage>
        <taxon>Eukaryota</taxon>
        <taxon>Viridiplantae</taxon>
        <taxon>Streptophyta</taxon>
        <taxon>Embryophyta</taxon>
        <taxon>Tracheophyta</taxon>
        <taxon>Spermatophyta</taxon>
        <taxon>Magnoliopsida</taxon>
        <taxon>eudicotyledons</taxon>
        <taxon>Gunneridae</taxon>
        <taxon>Pentapetalae</taxon>
        <taxon>asterids</taxon>
        <taxon>lamiids</taxon>
        <taxon>Solanales</taxon>
        <taxon>Convolvulaceae</taxon>
        <taxon>Cuscuteae</taxon>
        <taxon>Cuscuta</taxon>
        <taxon>Cuscuta subgen. Grammica</taxon>
        <taxon>Cuscuta sect. Cleistogrammica</taxon>
    </lineage>
</organism>
<protein>
    <recommendedName>
        <fullName evidence="6">Dehydrin</fullName>
    </recommendedName>
</protein>
<dbReference type="GO" id="GO:0009737">
    <property type="term" value="P:response to abscisic acid"/>
    <property type="evidence" value="ECO:0007669"/>
    <property type="project" value="TreeGrafter"/>
</dbReference>
<evidence type="ECO:0008006" key="6">
    <source>
        <dbReference type="Google" id="ProtNLM"/>
    </source>
</evidence>
<feature type="compositionally biased region" description="Gly residues" evidence="3">
    <location>
        <begin position="156"/>
        <end position="166"/>
    </location>
</feature>
<dbReference type="AlphaFoldDB" id="A0A484NJ83"/>
<evidence type="ECO:0000313" key="4">
    <source>
        <dbReference type="EMBL" id="VFQ99894.1"/>
    </source>
</evidence>
<dbReference type="PANTHER" id="PTHR33346">
    <property type="entry name" value="DEHYDRIN XERO 2-RELATED"/>
    <property type="match status" value="1"/>
</dbReference>
<keyword evidence="5" id="KW-1185">Reference proteome</keyword>
<dbReference type="Proteomes" id="UP000595140">
    <property type="component" value="Unassembled WGS sequence"/>
</dbReference>
<feature type="compositionally biased region" description="Basic and acidic residues" evidence="3">
    <location>
        <begin position="86"/>
        <end position="96"/>
    </location>
</feature>
<dbReference type="PROSITE" id="PS00315">
    <property type="entry name" value="DEHYDRIN_1"/>
    <property type="match status" value="1"/>
</dbReference>
<sequence>MAHQYGGDNNPYGSGGRRTDEWGNPVGLKDEWGNPVPQTGEDGNSPMADHHGIGGTMAGVGPYANTTAPSGILGGSGVAGDGYKTHGVETGREHHGTIGGMLHRSGSSSSSSSEDDGEGGRRRKKKGIKEKIKEKLPGSGGCHTKGEYGPTTGHPSAGGGGGYGYGGEEHHEKKGFMDKIKEKLPGGGHH</sequence>
<reference evidence="4 5" key="1">
    <citation type="submission" date="2018-04" db="EMBL/GenBank/DDBJ databases">
        <authorList>
            <person name="Vogel A."/>
        </authorList>
    </citation>
    <scope>NUCLEOTIDE SEQUENCE [LARGE SCALE GENOMIC DNA]</scope>
</reference>
<dbReference type="PANTHER" id="PTHR33346:SF42">
    <property type="entry name" value="DEHYDRIN XERO 1"/>
    <property type="match status" value="1"/>
</dbReference>
<evidence type="ECO:0000256" key="1">
    <source>
        <dbReference type="ARBA" id="ARBA00008403"/>
    </source>
</evidence>
<dbReference type="InterPro" id="IPR000167">
    <property type="entry name" value="Dehydrin"/>
</dbReference>
<dbReference type="GO" id="GO:0009631">
    <property type="term" value="P:cold acclimation"/>
    <property type="evidence" value="ECO:0007669"/>
    <property type="project" value="TreeGrafter"/>
</dbReference>
<evidence type="ECO:0000256" key="3">
    <source>
        <dbReference type="SAM" id="MobiDB-lite"/>
    </source>
</evidence>
<feature type="region of interest" description="Disordered" evidence="3">
    <location>
        <begin position="1"/>
        <end position="51"/>
    </location>
</feature>
<evidence type="ECO:0000313" key="5">
    <source>
        <dbReference type="Proteomes" id="UP000595140"/>
    </source>
</evidence>
<name>A0A484NJ83_9ASTE</name>
<accession>A0A484NJ83</accession>
<dbReference type="EMBL" id="OOIL02006673">
    <property type="protein sequence ID" value="VFQ99894.1"/>
    <property type="molecule type" value="Genomic_DNA"/>
</dbReference>
<evidence type="ECO:0000256" key="2">
    <source>
        <dbReference type="RuleBase" id="RU003995"/>
    </source>
</evidence>
<comment type="similarity">
    <text evidence="1 2">Belongs to the plant dehydrin family.</text>
</comment>